<keyword evidence="3 5" id="KW-1133">Transmembrane helix</keyword>
<name>A0A6L9XYT9_9MICO</name>
<dbReference type="Gene3D" id="3.30.750.24">
    <property type="entry name" value="STAS domain"/>
    <property type="match status" value="1"/>
</dbReference>
<dbReference type="Pfam" id="PF01740">
    <property type="entry name" value="STAS"/>
    <property type="match status" value="1"/>
</dbReference>
<gene>
    <name evidence="7" type="ORF">G3T36_09880</name>
</gene>
<dbReference type="InterPro" id="IPR002645">
    <property type="entry name" value="STAS_dom"/>
</dbReference>
<evidence type="ECO:0000259" key="6">
    <source>
        <dbReference type="PROSITE" id="PS50801"/>
    </source>
</evidence>
<dbReference type="PANTHER" id="PTHR11814">
    <property type="entry name" value="SULFATE TRANSPORTER"/>
    <property type="match status" value="1"/>
</dbReference>
<dbReference type="InterPro" id="IPR036513">
    <property type="entry name" value="STAS_dom_sf"/>
</dbReference>
<feature type="transmembrane region" description="Helical" evidence="5">
    <location>
        <begin position="62"/>
        <end position="80"/>
    </location>
</feature>
<accession>A0A6L9XYT9</accession>
<keyword evidence="4 5" id="KW-0472">Membrane</keyword>
<evidence type="ECO:0000256" key="3">
    <source>
        <dbReference type="ARBA" id="ARBA00022989"/>
    </source>
</evidence>
<reference evidence="7 8" key="1">
    <citation type="journal article" date="2014" name="J. Microbiol.">
        <title>Diaminobutyricibacter tongyongensis gen. nov., sp. nov. and Homoserinibacter gongjuensis gen. nov., sp. nov. belong to the family Microbacteriaceae.</title>
        <authorList>
            <person name="Kim S.J."/>
            <person name="Ahn J.H."/>
            <person name="Weon H.Y."/>
            <person name="Hamada M."/>
            <person name="Suzuki K."/>
            <person name="Kwon S.W."/>
        </authorList>
    </citation>
    <scope>NUCLEOTIDE SEQUENCE [LARGE SCALE GENOMIC DNA]</scope>
    <source>
        <strain evidence="7 8">NBRC 108724</strain>
    </source>
</reference>
<dbReference type="SUPFAM" id="SSF52091">
    <property type="entry name" value="SpoIIaa-like"/>
    <property type="match status" value="1"/>
</dbReference>
<protein>
    <submittedName>
        <fullName evidence="7">SulP family inorganic anion transporter</fullName>
    </submittedName>
</protein>
<feature type="transmembrane region" description="Helical" evidence="5">
    <location>
        <begin position="86"/>
        <end position="104"/>
    </location>
</feature>
<dbReference type="PROSITE" id="PS50801">
    <property type="entry name" value="STAS"/>
    <property type="match status" value="1"/>
</dbReference>
<keyword evidence="2 5" id="KW-0812">Transmembrane</keyword>
<feature type="transmembrane region" description="Helical" evidence="5">
    <location>
        <begin position="310"/>
        <end position="330"/>
    </location>
</feature>
<comment type="caution">
    <text evidence="7">The sequence shown here is derived from an EMBL/GenBank/DDBJ whole genome shotgun (WGS) entry which is preliminary data.</text>
</comment>
<feature type="transmembrane region" description="Helical" evidence="5">
    <location>
        <begin position="366"/>
        <end position="394"/>
    </location>
</feature>
<feature type="transmembrane region" description="Helical" evidence="5">
    <location>
        <begin position="155"/>
        <end position="180"/>
    </location>
</feature>
<dbReference type="InterPro" id="IPR001902">
    <property type="entry name" value="SLC26A/SulP_fam"/>
</dbReference>
<dbReference type="Pfam" id="PF00916">
    <property type="entry name" value="Sulfate_transp"/>
    <property type="match status" value="1"/>
</dbReference>
<feature type="transmembrane region" description="Helical" evidence="5">
    <location>
        <begin position="336"/>
        <end position="359"/>
    </location>
</feature>
<evidence type="ECO:0000256" key="2">
    <source>
        <dbReference type="ARBA" id="ARBA00022692"/>
    </source>
</evidence>
<dbReference type="AlphaFoldDB" id="A0A6L9XYT9"/>
<organism evidence="7 8">
    <name type="scientific">Leifsonia tongyongensis</name>
    <dbReference type="NCBI Taxonomy" id="1268043"/>
    <lineage>
        <taxon>Bacteria</taxon>
        <taxon>Bacillati</taxon>
        <taxon>Actinomycetota</taxon>
        <taxon>Actinomycetes</taxon>
        <taxon>Micrococcales</taxon>
        <taxon>Microbacteriaceae</taxon>
        <taxon>Leifsonia</taxon>
    </lineage>
</organism>
<sequence>MHNVGRELLAGVTLLAIAVPVNIGYSQIAGLPATAGLYALIVPAAIWALLVSSRQLVASPDAAASALVASSLGGLAVAGGKDYATLALAQAIIGGVMFFACAFFKLGFLANFLSKPILTGFVGGLALDILLDQVAKMLGVKIHSGEEFLVKLGELFTGLPTVNPWSVLISVSSIAIILLGRRWLARVPWALVVLVLWTILDVSAGLENQGVAVLGTIQAGPPKLTWPIIDWSMWLALIPSAAALTVVAMGEGLLVSRAYGAKRDYPVNLNRDLFAFGAANVAAGASGAFTMGSSTSRTAAMDQAGSRTQVPALVTAVITLLLVIFGTGLLEHIPSPVIGAIITVAVVPLLGFGEFAALWRLRKFEFAVAAVCFLTSLLLGPIQGILIAFVLALVNLAKSAADPAVDVLNAQGVPQGSILPVQERGEVTAPGILVIRFAARVFFANASAFKDAVEGAVLAAAPAEVRHVVIDCEAIGDIDVTGADAVAATKQWVLERGLSFGYCRVRPDLARVLSEFGLDAGSTIYGTTRDAIARLSAADAAQGGGAQP</sequence>
<feature type="transmembrane region" description="Helical" evidence="5">
    <location>
        <begin position="116"/>
        <end position="135"/>
    </location>
</feature>
<feature type="domain" description="STAS" evidence="6">
    <location>
        <begin position="430"/>
        <end position="535"/>
    </location>
</feature>
<dbReference type="EMBL" id="JAAGWY010000002">
    <property type="protein sequence ID" value="NEN06184.1"/>
    <property type="molecule type" value="Genomic_DNA"/>
</dbReference>
<feature type="transmembrane region" description="Helical" evidence="5">
    <location>
        <begin position="31"/>
        <end position="50"/>
    </location>
</feature>
<evidence type="ECO:0000256" key="4">
    <source>
        <dbReference type="ARBA" id="ARBA00023136"/>
    </source>
</evidence>
<feature type="transmembrane region" description="Helical" evidence="5">
    <location>
        <begin position="187"/>
        <end position="206"/>
    </location>
</feature>
<evidence type="ECO:0000256" key="1">
    <source>
        <dbReference type="ARBA" id="ARBA00004141"/>
    </source>
</evidence>
<evidence type="ECO:0000256" key="5">
    <source>
        <dbReference type="SAM" id="Phobius"/>
    </source>
</evidence>
<feature type="transmembrane region" description="Helical" evidence="5">
    <location>
        <begin position="7"/>
        <end position="25"/>
    </location>
</feature>
<keyword evidence="8" id="KW-1185">Reference proteome</keyword>
<feature type="transmembrane region" description="Helical" evidence="5">
    <location>
        <begin position="231"/>
        <end position="255"/>
    </location>
</feature>
<proteinExistence type="predicted"/>
<evidence type="ECO:0000313" key="7">
    <source>
        <dbReference type="EMBL" id="NEN06184.1"/>
    </source>
</evidence>
<comment type="subcellular location">
    <subcellularLocation>
        <location evidence="1">Membrane</location>
        <topology evidence="1">Multi-pass membrane protein</topology>
    </subcellularLocation>
</comment>
<dbReference type="GO" id="GO:0055085">
    <property type="term" value="P:transmembrane transport"/>
    <property type="evidence" value="ECO:0007669"/>
    <property type="project" value="InterPro"/>
</dbReference>
<dbReference type="Proteomes" id="UP000474967">
    <property type="component" value="Unassembled WGS sequence"/>
</dbReference>
<evidence type="ECO:0000313" key="8">
    <source>
        <dbReference type="Proteomes" id="UP000474967"/>
    </source>
</evidence>
<dbReference type="InterPro" id="IPR011547">
    <property type="entry name" value="SLC26A/SulP_dom"/>
</dbReference>
<dbReference type="CDD" id="cd07042">
    <property type="entry name" value="STAS_SulP_like_sulfate_transporter"/>
    <property type="match status" value="1"/>
</dbReference>
<dbReference type="GO" id="GO:0016020">
    <property type="term" value="C:membrane"/>
    <property type="evidence" value="ECO:0007669"/>
    <property type="project" value="UniProtKB-SubCell"/>
</dbReference>